<dbReference type="PANTHER" id="PTHR43280:SF2">
    <property type="entry name" value="HTH-TYPE TRANSCRIPTIONAL REGULATOR EXSA"/>
    <property type="match status" value="1"/>
</dbReference>
<evidence type="ECO:0000313" key="7">
    <source>
        <dbReference type="Proteomes" id="UP000255169"/>
    </source>
</evidence>
<dbReference type="AlphaFoldDB" id="A0A0A8VAF2"/>
<evidence type="ECO:0000256" key="3">
    <source>
        <dbReference type="ARBA" id="ARBA00023163"/>
    </source>
</evidence>
<name>A0A0A8VAF2_YERRU</name>
<dbReference type="InterPro" id="IPR018060">
    <property type="entry name" value="HTH_AraC"/>
</dbReference>
<dbReference type="SMART" id="SM00342">
    <property type="entry name" value="HTH_ARAC"/>
    <property type="match status" value="1"/>
</dbReference>
<dbReference type="InterPro" id="IPR009057">
    <property type="entry name" value="Homeodomain-like_sf"/>
</dbReference>
<dbReference type="PANTHER" id="PTHR43280">
    <property type="entry name" value="ARAC-FAMILY TRANSCRIPTIONAL REGULATOR"/>
    <property type="match status" value="1"/>
</dbReference>
<protein>
    <submittedName>
        <fullName evidence="6">AraC family transcription regulator</fullName>
    </submittedName>
    <submittedName>
        <fullName evidence="5">Type III secretion thermoregulatory protein (LcrF,VirF)</fullName>
    </submittedName>
</protein>
<feature type="domain" description="HTH araC/xylS-type" evidence="4">
    <location>
        <begin position="154"/>
        <end position="254"/>
    </location>
</feature>
<dbReference type="InterPro" id="IPR020449">
    <property type="entry name" value="Tscrpt_reg_AraC-type_HTH"/>
</dbReference>
<dbReference type="PROSITE" id="PS01124">
    <property type="entry name" value="HTH_ARAC_FAMILY_2"/>
    <property type="match status" value="1"/>
</dbReference>
<keyword evidence="7" id="KW-1185">Reference proteome</keyword>
<dbReference type="Pfam" id="PF12833">
    <property type="entry name" value="HTH_18"/>
    <property type="match status" value="1"/>
</dbReference>
<dbReference type="EMBL" id="UHJG01000001">
    <property type="protein sequence ID" value="SUQ00075.1"/>
    <property type="molecule type" value="Genomic_DNA"/>
</dbReference>
<dbReference type="GO" id="GO:0043565">
    <property type="term" value="F:sequence-specific DNA binding"/>
    <property type="evidence" value="ECO:0007669"/>
    <property type="project" value="InterPro"/>
</dbReference>
<dbReference type="SUPFAM" id="SSF46689">
    <property type="entry name" value="Homeodomain-like"/>
    <property type="match status" value="1"/>
</dbReference>
<evidence type="ECO:0000313" key="5">
    <source>
        <dbReference type="EMBL" id="CEK26540.1"/>
    </source>
</evidence>
<keyword evidence="2" id="KW-0238">DNA-binding</keyword>
<dbReference type="EMBL" id="LN681231">
    <property type="protein sequence ID" value="CEK26540.1"/>
    <property type="molecule type" value="Genomic_DNA"/>
</dbReference>
<dbReference type="STRING" id="29486.UGYR_13710"/>
<dbReference type="PRINTS" id="PR00032">
    <property type="entry name" value="HTHARAC"/>
</dbReference>
<dbReference type="Gene3D" id="1.10.10.60">
    <property type="entry name" value="Homeodomain-like"/>
    <property type="match status" value="1"/>
</dbReference>
<dbReference type="RefSeq" id="WP_049688193.1">
    <property type="nucleotide sequence ID" value="NZ_CABIHT010000055.1"/>
</dbReference>
<reference evidence="5" key="1">
    <citation type="journal article" date="2015" name="Genome Announc.">
        <title>Complete Genome Sequence of Yersinia ruckeri Strain CSF007-82, Etiologic Agent of Red Mouth Disease in Salmonid Fish.</title>
        <authorList>
            <person name="Nelson M.C."/>
            <person name="LaPatra S.E."/>
            <person name="Welch T.J."/>
            <person name="Graf J."/>
        </authorList>
    </citation>
    <scope>NUCLEOTIDE SEQUENCE</scope>
    <source>
        <strain evidence="5">CSF007-82</strain>
    </source>
</reference>
<evidence type="ECO:0000256" key="2">
    <source>
        <dbReference type="ARBA" id="ARBA00023125"/>
    </source>
</evidence>
<sequence>MNMLINKETEVEEYLPTLECMVVYVQPETNDAKLLHSSMIDRCNNVIVSPAVIITPSLDELDPLSGSWYITSIPIFSAIEILATLDEAKYKTGTKDNMTHGREIKMSDFITLPMDYVSPETNKLSVSDLLIDEVMGSKNNISPLLAILRKYEAYGMFRYLISQSANGEHIKVEQLSKKYGLSSPYFRFLCRKNFNSSAKKKMMSWRTATAVLLLIESDMSILDVGLSCGYCSASHFTLDIKKNFGLTPSEIRRLEMNLYER</sequence>
<evidence type="ECO:0000256" key="1">
    <source>
        <dbReference type="ARBA" id="ARBA00023015"/>
    </source>
</evidence>
<accession>A0A0A8VAF2</accession>
<evidence type="ECO:0000259" key="4">
    <source>
        <dbReference type="PROSITE" id="PS01124"/>
    </source>
</evidence>
<keyword evidence="1" id="KW-0805">Transcription regulation</keyword>
<proteinExistence type="predicted"/>
<keyword evidence="3" id="KW-0804">Transcription</keyword>
<dbReference type="GeneID" id="66878514"/>
<dbReference type="Proteomes" id="UP000255169">
    <property type="component" value="Unassembled WGS sequence"/>
</dbReference>
<reference evidence="6 7" key="2">
    <citation type="submission" date="2018-06" db="EMBL/GenBank/DDBJ databases">
        <authorList>
            <consortium name="Pathogen Informatics"/>
            <person name="Doyle S."/>
        </authorList>
    </citation>
    <scope>NUCLEOTIDE SEQUENCE [LARGE SCALE GENOMIC DNA]</scope>
    <source>
        <strain evidence="6 7">NCTC10476</strain>
    </source>
</reference>
<organism evidence="5">
    <name type="scientific">Yersinia ruckeri</name>
    <dbReference type="NCBI Taxonomy" id="29486"/>
    <lineage>
        <taxon>Bacteria</taxon>
        <taxon>Pseudomonadati</taxon>
        <taxon>Pseudomonadota</taxon>
        <taxon>Gammaproteobacteria</taxon>
        <taxon>Enterobacterales</taxon>
        <taxon>Yersiniaceae</taxon>
        <taxon>Yersinia</taxon>
    </lineage>
</organism>
<dbReference type="GO" id="GO:0003700">
    <property type="term" value="F:DNA-binding transcription factor activity"/>
    <property type="evidence" value="ECO:0007669"/>
    <property type="project" value="InterPro"/>
</dbReference>
<gene>
    <name evidence="6" type="primary">ysaE</name>
    <name evidence="5" type="ORF">CSF007_3805</name>
    <name evidence="6" type="ORF">NCTC10476_01348</name>
</gene>
<evidence type="ECO:0000313" key="6">
    <source>
        <dbReference type="EMBL" id="SUQ00075.1"/>
    </source>
</evidence>